<organism evidence="6 7">
    <name type="scientific">Euhalothece natronophila Z-M001</name>
    <dbReference type="NCBI Taxonomy" id="522448"/>
    <lineage>
        <taxon>Bacteria</taxon>
        <taxon>Bacillati</taxon>
        <taxon>Cyanobacteriota</taxon>
        <taxon>Cyanophyceae</taxon>
        <taxon>Oscillatoriophycideae</taxon>
        <taxon>Chroococcales</taxon>
        <taxon>Halothecacae</taxon>
        <taxon>Halothece cluster</taxon>
        <taxon>Euhalothece</taxon>
    </lineage>
</organism>
<dbReference type="InterPro" id="IPR006603">
    <property type="entry name" value="PQ-loop_rpt"/>
</dbReference>
<feature type="transmembrane region" description="Helical" evidence="5">
    <location>
        <begin position="65"/>
        <end position="84"/>
    </location>
</feature>
<dbReference type="Pfam" id="PF04193">
    <property type="entry name" value="PQ-loop"/>
    <property type="match status" value="1"/>
</dbReference>
<dbReference type="Proteomes" id="UP000318453">
    <property type="component" value="Chromosome"/>
</dbReference>
<evidence type="ECO:0008006" key="8">
    <source>
        <dbReference type="Google" id="ProtNLM"/>
    </source>
</evidence>
<dbReference type="AlphaFoldDB" id="A0A5B8NP57"/>
<dbReference type="NCBIfam" id="NF037968">
    <property type="entry name" value="SemiSWEET_2"/>
    <property type="match status" value="1"/>
</dbReference>
<gene>
    <name evidence="6" type="ORF">FRE64_08465</name>
</gene>
<evidence type="ECO:0000256" key="5">
    <source>
        <dbReference type="SAM" id="Phobius"/>
    </source>
</evidence>
<reference evidence="6" key="1">
    <citation type="submission" date="2019-08" db="EMBL/GenBank/DDBJ databases">
        <title>Carotenoids and Carotenoid Binding Proteins in the Halophilic Cyanobacterium Euhalothece sp. ZM00.</title>
        <authorList>
            <person name="Cho S.M."/>
            <person name="Song J.Y."/>
            <person name="Park Y.-I."/>
        </authorList>
    </citation>
    <scope>NUCLEOTIDE SEQUENCE [LARGE SCALE GENOMIC DNA]</scope>
    <source>
        <strain evidence="6">Z-M001</strain>
    </source>
</reference>
<accession>A0A5B8NP57</accession>
<proteinExistence type="predicted"/>
<protein>
    <recommendedName>
        <fullName evidence="8">SemiSWEET transporter</fullName>
    </recommendedName>
</protein>
<evidence type="ECO:0000256" key="1">
    <source>
        <dbReference type="ARBA" id="ARBA00004141"/>
    </source>
</evidence>
<keyword evidence="7" id="KW-1185">Reference proteome</keyword>
<feature type="transmembrane region" description="Helical" evidence="5">
    <location>
        <begin position="38"/>
        <end position="59"/>
    </location>
</feature>
<dbReference type="OrthoDB" id="9814012at2"/>
<feature type="transmembrane region" description="Helical" evidence="5">
    <location>
        <begin position="6"/>
        <end position="26"/>
    </location>
</feature>
<evidence type="ECO:0000256" key="4">
    <source>
        <dbReference type="ARBA" id="ARBA00023136"/>
    </source>
</evidence>
<keyword evidence="3 5" id="KW-1133">Transmembrane helix</keyword>
<dbReference type="GO" id="GO:0016020">
    <property type="term" value="C:membrane"/>
    <property type="evidence" value="ECO:0007669"/>
    <property type="project" value="UniProtKB-SubCell"/>
</dbReference>
<comment type="subcellular location">
    <subcellularLocation>
        <location evidence="1">Membrane</location>
        <topology evidence="1">Multi-pass membrane protein</topology>
    </subcellularLocation>
</comment>
<dbReference type="InterPro" id="IPR047662">
    <property type="entry name" value="SemiSWEET"/>
</dbReference>
<dbReference type="KEGG" id="enn:FRE64_08465"/>
<sequence>METINPFTIIGLAAGTLTTIAFLPQVIKTWQSKSAKDISLGMFSIFCTGVFLWIIYGFSVGDLPVLLANIVTFILAFTILIFKFRYG</sequence>
<evidence type="ECO:0000313" key="7">
    <source>
        <dbReference type="Proteomes" id="UP000318453"/>
    </source>
</evidence>
<keyword evidence="2 5" id="KW-0812">Transmembrane</keyword>
<evidence type="ECO:0000256" key="3">
    <source>
        <dbReference type="ARBA" id="ARBA00022989"/>
    </source>
</evidence>
<dbReference type="GO" id="GO:0051119">
    <property type="term" value="F:sugar transmembrane transporter activity"/>
    <property type="evidence" value="ECO:0007669"/>
    <property type="project" value="InterPro"/>
</dbReference>
<dbReference type="Gene3D" id="1.20.1280.290">
    <property type="match status" value="1"/>
</dbReference>
<dbReference type="EMBL" id="CP042326">
    <property type="protein sequence ID" value="QDZ39970.1"/>
    <property type="molecule type" value="Genomic_DNA"/>
</dbReference>
<name>A0A5B8NP57_9CHRO</name>
<evidence type="ECO:0000256" key="2">
    <source>
        <dbReference type="ARBA" id="ARBA00022692"/>
    </source>
</evidence>
<evidence type="ECO:0000313" key="6">
    <source>
        <dbReference type="EMBL" id="QDZ39970.1"/>
    </source>
</evidence>
<keyword evidence="4 5" id="KW-0472">Membrane</keyword>